<evidence type="ECO:0000256" key="1">
    <source>
        <dbReference type="SAM" id="Phobius"/>
    </source>
</evidence>
<organism evidence="2 3">
    <name type="scientific">Aquilegia coerulea</name>
    <name type="common">Rocky mountain columbine</name>
    <dbReference type="NCBI Taxonomy" id="218851"/>
    <lineage>
        <taxon>Eukaryota</taxon>
        <taxon>Viridiplantae</taxon>
        <taxon>Streptophyta</taxon>
        <taxon>Embryophyta</taxon>
        <taxon>Tracheophyta</taxon>
        <taxon>Spermatophyta</taxon>
        <taxon>Magnoliopsida</taxon>
        <taxon>Ranunculales</taxon>
        <taxon>Ranunculaceae</taxon>
        <taxon>Thalictroideae</taxon>
        <taxon>Aquilegia</taxon>
    </lineage>
</organism>
<dbReference type="OrthoDB" id="1930536at2759"/>
<dbReference type="EMBL" id="KZ305026">
    <property type="protein sequence ID" value="PIA53457.1"/>
    <property type="molecule type" value="Genomic_DNA"/>
</dbReference>
<evidence type="ECO:0000313" key="3">
    <source>
        <dbReference type="Proteomes" id="UP000230069"/>
    </source>
</evidence>
<keyword evidence="3" id="KW-1185">Reference proteome</keyword>
<dbReference type="PANTHER" id="PTHR35758">
    <property type="entry name" value="TRANSMEMBRANE PROTEIN"/>
    <property type="match status" value="1"/>
</dbReference>
<keyword evidence="1" id="KW-0472">Membrane</keyword>
<dbReference type="Proteomes" id="UP000230069">
    <property type="component" value="Unassembled WGS sequence"/>
</dbReference>
<protein>
    <submittedName>
        <fullName evidence="2">Uncharacterized protein</fullName>
    </submittedName>
</protein>
<evidence type="ECO:0000313" key="2">
    <source>
        <dbReference type="EMBL" id="PIA53457.1"/>
    </source>
</evidence>
<feature type="transmembrane region" description="Helical" evidence="1">
    <location>
        <begin position="95"/>
        <end position="115"/>
    </location>
</feature>
<dbReference type="PANTHER" id="PTHR35758:SF1">
    <property type="entry name" value="SERINE RICH PROTEIN"/>
    <property type="match status" value="1"/>
</dbReference>
<keyword evidence="1" id="KW-1133">Transmembrane helix</keyword>
<accession>A0A2G5ED14</accession>
<sequence length="125" mass="13524">MATTTYNSLGQSSSQRSVAMLLALAAAVVLSPLYVKRKSDTRYDTKWNSSFYLPMVLGGLIIAIRTTSSSSSQPLQRGVQVPSFASLDASSVFKFGSSSVGLAGVFIMLVLVLSWQNSVQGFFWR</sequence>
<dbReference type="InParanoid" id="A0A2G5ED14"/>
<keyword evidence="1" id="KW-0812">Transmembrane</keyword>
<feature type="transmembrane region" description="Helical" evidence="1">
    <location>
        <begin position="47"/>
        <end position="64"/>
    </location>
</feature>
<gene>
    <name evidence="2" type="ORF">AQUCO_00900208v1</name>
</gene>
<reference evidence="2 3" key="1">
    <citation type="submission" date="2017-09" db="EMBL/GenBank/DDBJ databases">
        <title>WGS assembly of Aquilegia coerulea Goldsmith.</title>
        <authorList>
            <person name="Hodges S."/>
            <person name="Kramer E."/>
            <person name="Nordborg M."/>
            <person name="Tomkins J."/>
            <person name="Borevitz J."/>
            <person name="Derieg N."/>
            <person name="Yan J."/>
            <person name="Mihaltcheva S."/>
            <person name="Hayes R.D."/>
            <person name="Rokhsar D."/>
        </authorList>
    </citation>
    <scope>NUCLEOTIDE SEQUENCE [LARGE SCALE GENOMIC DNA]</scope>
    <source>
        <strain evidence="3">cv. Goldsmith</strain>
    </source>
</reference>
<feature type="transmembrane region" description="Helical" evidence="1">
    <location>
        <begin position="17"/>
        <end position="35"/>
    </location>
</feature>
<dbReference type="AlphaFoldDB" id="A0A2G5ED14"/>
<name>A0A2G5ED14_AQUCA</name>
<proteinExistence type="predicted"/>